<protein>
    <recommendedName>
        <fullName evidence="5">Outer membrane lipoprotein-sorting protein</fullName>
    </recommendedName>
</protein>
<evidence type="ECO:0000256" key="2">
    <source>
        <dbReference type="SAM" id="SignalP"/>
    </source>
</evidence>
<evidence type="ECO:0000313" key="3">
    <source>
        <dbReference type="EMBL" id="MCP2360300.1"/>
    </source>
</evidence>
<name>A0A9X2GM46_9ACTN</name>
<dbReference type="EMBL" id="JAMZEB010000002">
    <property type="protein sequence ID" value="MCP2360300.1"/>
    <property type="molecule type" value="Genomic_DNA"/>
</dbReference>
<dbReference type="RefSeq" id="WP_253748100.1">
    <property type="nucleotide sequence ID" value="NZ_BAABKA010000066.1"/>
</dbReference>
<keyword evidence="2" id="KW-0732">Signal</keyword>
<keyword evidence="4" id="KW-1185">Reference proteome</keyword>
<evidence type="ECO:0000313" key="4">
    <source>
        <dbReference type="Proteomes" id="UP001139648"/>
    </source>
</evidence>
<proteinExistence type="predicted"/>
<dbReference type="Proteomes" id="UP001139648">
    <property type="component" value="Unassembled WGS sequence"/>
</dbReference>
<gene>
    <name evidence="3" type="ORF">HD597_007320</name>
</gene>
<dbReference type="AlphaFoldDB" id="A0A9X2GM46"/>
<feature type="region of interest" description="Disordered" evidence="1">
    <location>
        <begin position="257"/>
        <end position="282"/>
    </location>
</feature>
<reference evidence="3" key="1">
    <citation type="submission" date="2022-06" db="EMBL/GenBank/DDBJ databases">
        <title>Sequencing the genomes of 1000 actinobacteria strains.</title>
        <authorList>
            <person name="Klenk H.-P."/>
        </authorList>
    </citation>
    <scope>NUCLEOTIDE SEQUENCE</scope>
    <source>
        <strain evidence="3">DSM 46694</strain>
    </source>
</reference>
<comment type="caution">
    <text evidence="3">The sequence shown here is derived from an EMBL/GenBank/DDBJ whole genome shotgun (WGS) entry which is preliminary data.</text>
</comment>
<accession>A0A9X2GM46</accession>
<feature type="signal peptide" evidence="2">
    <location>
        <begin position="1"/>
        <end position="26"/>
    </location>
</feature>
<evidence type="ECO:0000256" key="1">
    <source>
        <dbReference type="SAM" id="MobiDB-lite"/>
    </source>
</evidence>
<feature type="chain" id="PRO_5040798034" description="Outer membrane lipoprotein-sorting protein" evidence="2">
    <location>
        <begin position="27"/>
        <end position="282"/>
    </location>
</feature>
<sequence length="282" mass="31125">MHRRLTTALLATGLAAATLTGGQAHAAPAPPDPVKSLREYFAEGRGVRVSETTVSKLPSDKNLEPARTTGTIGFGRSGAVDYDLATSWRITVGDKRSSQELRAVKVGRHTYVRGFEWGPMPEGKTWIRFSPGVASWGNTGQRGDQVVDVFNPRILRTLLAKATVREGGEYRGVVTRDDLYEKYDHAWFKKVSYRLFLDRRGLPVRLITEYSYTSVGVDMDGNTVKDSAHPLIDTRYTGYGAKVKITPPPAEEVVSFDDLEGPFAQPEGDEPLTLDRNAITPR</sequence>
<evidence type="ECO:0008006" key="5">
    <source>
        <dbReference type="Google" id="ProtNLM"/>
    </source>
</evidence>
<organism evidence="3 4">
    <name type="scientific">Nonomuraea thailandensis</name>
    <dbReference type="NCBI Taxonomy" id="1188745"/>
    <lineage>
        <taxon>Bacteria</taxon>
        <taxon>Bacillati</taxon>
        <taxon>Actinomycetota</taxon>
        <taxon>Actinomycetes</taxon>
        <taxon>Streptosporangiales</taxon>
        <taxon>Streptosporangiaceae</taxon>
        <taxon>Nonomuraea</taxon>
    </lineage>
</organism>